<proteinExistence type="inferred from homology"/>
<evidence type="ECO:0000313" key="5">
    <source>
        <dbReference type="EMBL" id="MET3684052.1"/>
    </source>
</evidence>
<accession>A0ABV2KWU1</accession>
<name>A0ABV2KWU1_9BACI</name>
<dbReference type="InterPro" id="IPR004441">
    <property type="entry name" value="rRNA_MeTrfase_TrmH"/>
</dbReference>
<comment type="caution">
    <text evidence="5">The sequence shown here is derived from an EMBL/GenBank/DDBJ whole genome shotgun (WGS) entry which is preliminary data.</text>
</comment>
<dbReference type="PANTHER" id="PTHR46429:SF1">
    <property type="entry name" value="23S RRNA (GUANOSINE-2'-O-)-METHYLTRANSFERASE RLMB"/>
    <property type="match status" value="1"/>
</dbReference>
<dbReference type="Proteomes" id="UP001549167">
    <property type="component" value="Unassembled WGS sequence"/>
</dbReference>
<dbReference type="SMART" id="SM00967">
    <property type="entry name" value="SpoU_sub_bind"/>
    <property type="match status" value="1"/>
</dbReference>
<dbReference type="Pfam" id="PF00588">
    <property type="entry name" value="SpoU_methylase"/>
    <property type="match status" value="1"/>
</dbReference>
<evidence type="ECO:0000259" key="4">
    <source>
        <dbReference type="SMART" id="SM00967"/>
    </source>
</evidence>
<dbReference type="Gene3D" id="3.40.1280.10">
    <property type="match status" value="1"/>
</dbReference>
<gene>
    <name evidence="5" type="ORF">ABID56_002177</name>
</gene>
<keyword evidence="6" id="KW-1185">Reference proteome</keyword>
<protein>
    <submittedName>
        <fullName evidence="5">23S rRNA (Guanosine2251-2'-O)-methyltransferase</fullName>
        <ecNumber evidence="5">2.1.1.185</ecNumber>
    </submittedName>
</protein>
<dbReference type="SUPFAM" id="SSF75217">
    <property type="entry name" value="alpha/beta knot"/>
    <property type="match status" value="1"/>
</dbReference>
<evidence type="ECO:0000256" key="2">
    <source>
        <dbReference type="ARBA" id="ARBA00022603"/>
    </source>
</evidence>
<dbReference type="InterPro" id="IPR029064">
    <property type="entry name" value="Ribosomal_eL30-like_sf"/>
</dbReference>
<dbReference type="GO" id="GO:0032259">
    <property type="term" value="P:methylation"/>
    <property type="evidence" value="ECO:0007669"/>
    <property type="project" value="UniProtKB-KW"/>
</dbReference>
<dbReference type="CDD" id="cd18103">
    <property type="entry name" value="SpoU-like_RlmB"/>
    <property type="match status" value="1"/>
</dbReference>
<evidence type="ECO:0000256" key="3">
    <source>
        <dbReference type="ARBA" id="ARBA00022679"/>
    </source>
</evidence>
<dbReference type="Pfam" id="PF08032">
    <property type="entry name" value="SpoU_sub_bind"/>
    <property type="match status" value="1"/>
</dbReference>
<dbReference type="RefSeq" id="WP_354221037.1">
    <property type="nucleotide sequence ID" value="NZ_JBEPMX010000011.1"/>
</dbReference>
<reference evidence="5 6" key="1">
    <citation type="submission" date="2024-06" db="EMBL/GenBank/DDBJ databases">
        <title>Genomic Encyclopedia of Type Strains, Phase IV (KMG-IV): sequencing the most valuable type-strain genomes for metagenomic binning, comparative biology and taxonomic classification.</title>
        <authorList>
            <person name="Goeker M."/>
        </authorList>
    </citation>
    <scope>NUCLEOTIDE SEQUENCE [LARGE SCALE GENOMIC DNA]</scope>
    <source>
        <strain evidence="5 6">DSM 23520</strain>
    </source>
</reference>
<dbReference type="EMBL" id="JBEPMX010000011">
    <property type="protein sequence ID" value="MET3684052.1"/>
    <property type="molecule type" value="Genomic_DNA"/>
</dbReference>
<evidence type="ECO:0000313" key="6">
    <source>
        <dbReference type="Proteomes" id="UP001549167"/>
    </source>
</evidence>
<dbReference type="InterPro" id="IPR029026">
    <property type="entry name" value="tRNA_m1G_MTases_N"/>
</dbReference>
<comment type="similarity">
    <text evidence="1">Belongs to the class IV-like SAM-binding methyltransferase superfamily. RNA methyltransferase TrmH family.</text>
</comment>
<keyword evidence="2 5" id="KW-0489">Methyltransferase</keyword>
<dbReference type="InterPro" id="IPR013123">
    <property type="entry name" value="SpoU_subst-bd"/>
</dbReference>
<dbReference type="InterPro" id="IPR001537">
    <property type="entry name" value="SpoU_MeTrfase"/>
</dbReference>
<dbReference type="Gene3D" id="3.30.1330.30">
    <property type="match status" value="1"/>
</dbReference>
<sequence>MSEEWITGKNPVLETLKSGRSVNKVLVLESMKQQVQQQIIQAAKQQQVNVQKVPKQKLDAIGDHHQGVAASVAAYDYASLDDLFAVAESRQEAPFFILLDQLEDPHNLGSIMRTADAVGAHGIVIPKRRSVQLTQTVAKSSTGAIEHIPVARVTNMNQAIEELKDRQVWVVGTDASATEDYRQSSYDMPIALVVGSEGQGMSRLVAKNCDWFVKLPMKGHVTSLNASVSASILMYEVLRKREQVGD</sequence>
<dbReference type="SUPFAM" id="SSF55315">
    <property type="entry name" value="L30e-like"/>
    <property type="match status" value="1"/>
</dbReference>
<dbReference type="NCBIfam" id="TIGR00186">
    <property type="entry name" value="rRNA_methyl_3"/>
    <property type="match status" value="1"/>
</dbReference>
<keyword evidence="3 5" id="KW-0808">Transferase</keyword>
<organism evidence="5 6">
    <name type="scientific">Alkalibacillus flavidus</name>
    <dbReference type="NCBI Taxonomy" id="546021"/>
    <lineage>
        <taxon>Bacteria</taxon>
        <taxon>Bacillati</taxon>
        <taxon>Bacillota</taxon>
        <taxon>Bacilli</taxon>
        <taxon>Bacillales</taxon>
        <taxon>Bacillaceae</taxon>
        <taxon>Alkalibacillus</taxon>
    </lineage>
</organism>
<evidence type="ECO:0000256" key="1">
    <source>
        <dbReference type="ARBA" id="ARBA00007228"/>
    </source>
</evidence>
<dbReference type="PANTHER" id="PTHR46429">
    <property type="entry name" value="23S RRNA (GUANOSINE-2'-O-)-METHYLTRANSFERASE RLMB"/>
    <property type="match status" value="1"/>
</dbReference>
<dbReference type="InterPro" id="IPR029028">
    <property type="entry name" value="Alpha/beta_knot_MTases"/>
</dbReference>
<dbReference type="EC" id="2.1.1.185" evidence="5"/>
<dbReference type="GO" id="GO:0008168">
    <property type="term" value="F:methyltransferase activity"/>
    <property type="evidence" value="ECO:0007669"/>
    <property type="project" value="UniProtKB-KW"/>
</dbReference>
<feature type="domain" description="RNA 2-O ribose methyltransferase substrate binding" evidence="4">
    <location>
        <begin position="5"/>
        <end position="78"/>
    </location>
</feature>